<accession>A0ABU7UJC3</accession>
<evidence type="ECO:0000313" key="1">
    <source>
        <dbReference type="EMBL" id="MEF2110939.1"/>
    </source>
</evidence>
<reference evidence="1 2" key="1">
    <citation type="submission" date="2023-11" db="EMBL/GenBank/DDBJ databases">
        <title>Draft genome sequence of a psychrophilic Clostridium strain from permafrost water brine.</title>
        <authorList>
            <person name="Shcherbakova V.A."/>
            <person name="Trubitsyn V.E."/>
            <person name="Zakharyuk A.G."/>
        </authorList>
    </citation>
    <scope>NUCLEOTIDE SEQUENCE [LARGE SCALE GENOMIC DNA]</scope>
    <source>
        <strain evidence="1 2">14F</strain>
    </source>
</reference>
<gene>
    <name evidence="1" type="ORF">SJI18_01305</name>
</gene>
<keyword evidence="2" id="KW-1185">Reference proteome</keyword>
<name>A0ABU7UJC3_9CLOT</name>
<organism evidence="1 2">
    <name type="scientific">Clostridium frigoriphilum</name>
    <dbReference type="NCBI Taxonomy" id="443253"/>
    <lineage>
        <taxon>Bacteria</taxon>
        <taxon>Bacillati</taxon>
        <taxon>Bacillota</taxon>
        <taxon>Clostridia</taxon>
        <taxon>Eubacteriales</taxon>
        <taxon>Clostridiaceae</taxon>
        <taxon>Clostridium</taxon>
    </lineage>
</organism>
<dbReference type="EMBL" id="JAZHFS010000001">
    <property type="protein sequence ID" value="MEF2110939.1"/>
    <property type="molecule type" value="Genomic_DNA"/>
</dbReference>
<comment type="caution">
    <text evidence="1">The sequence shown here is derived from an EMBL/GenBank/DDBJ whole genome shotgun (WGS) entry which is preliminary data.</text>
</comment>
<proteinExistence type="predicted"/>
<evidence type="ECO:0000313" key="2">
    <source>
        <dbReference type="Proteomes" id="UP001498469"/>
    </source>
</evidence>
<protein>
    <submittedName>
        <fullName evidence="1">Uncharacterized protein</fullName>
    </submittedName>
</protein>
<dbReference type="RefSeq" id="WP_216247615.1">
    <property type="nucleotide sequence ID" value="NZ_JAZHFS010000001.1"/>
</dbReference>
<dbReference type="Proteomes" id="UP001498469">
    <property type="component" value="Unassembled WGS sequence"/>
</dbReference>
<dbReference type="PROSITE" id="PS51257">
    <property type="entry name" value="PROKAR_LIPOPROTEIN"/>
    <property type="match status" value="1"/>
</dbReference>
<sequence length="225" mass="25176">MNKRGVTITLSIFLMVGLVGCDSKNTVKSTTDTKTATTAKAIPKIIPKPVPKVEVETVVKNPDFRKVKWGMTREEVKKTEKTPIMATTDDAIMYKDRVCGISDVQLAYQFNSEGKFTEGLFMFTGRHSNPNDYIDDYESIKKQLIAKYGEPSTYDNGGIWKDSLYKDSPQERGMAVITGGLIYGTKWNLPNTIITLFLQGDKFEPSMDVIYESKTVKKDATKSGL</sequence>